<name>A0AAI8CML7_FERIS</name>
<gene>
    <name evidence="1" type="ORF">NA23_08335</name>
</gene>
<organism evidence="1 2">
    <name type="scientific">Fervidobacterium islandicum</name>
    <dbReference type="NCBI Taxonomy" id="2423"/>
    <lineage>
        <taxon>Bacteria</taxon>
        <taxon>Thermotogati</taxon>
        <taxon>Thermotogota</taxon>
        <taxon>Thermotogae</taxon>
        <taxon>Thermotogales</taxon>
        <taxon>Fervidobacteriaceae</taxon>
        <taxon>Fervidobacterium</taxon>
    </lineage>
</organism>
<evidence type="ECO:0008006" key="3">
    <source>
        <dbReference type="Google" id="ProtNLM"/>
    </source>
</evidence>
<keyword evidence="2" id="KW-1185">Reference proteome</keyword>
<dbReference type="EMBL" id="CP014334">
    <property type="protein sequence ID" value="AMW33243.2"/>
    <property type="molecule type" value="Genomic_DNA"/>
</dbReference>
<accession>A0AAI8CML7</accession>
<dbReference type="Proteomes" id="UP000093740">
    <property type="component" value="Chromosome"/>
</dbReference>
<evidence type="ECO:0000313" key="1">
    <source>
        <dbReference type="EMBL" id="AMW33243.2"/>
    </source>
</evidence>
<dbReference type="RefSeq" id="WP_145974466.1">
    <property type="nucleotide sequence ID" value="NZ_CP014334.2"/>
</dbReference>
<evidence type="ECO:0000313" key="2">
    <source>
        <dbReference type="Proteomes" id="UP000093740"/>
    </source>
</evidence>
<dbReference type="KEGG" id="fia:NA23_08335"/>
<proteinExistence type="predicted"/>
<sequence>MIGRKIQKGCEKLVREQFLWNKDAERKFFENYITQIEHQIKKYKNQKDTNLEKLREKLLKKIFYKDEEQNTYYAFWPKTGNVQKGNTVVQGRNSLIGNYTEEWTKNLLEMVLGDIAKESNYKEPFRVVRNVVCEDLGLSKDSPADIVLTISTEAKNTDRKTKTKAVELKPEEILVIFEVKMSIVWNWKYSPNGVLDCIGDFTKHQGNPGLLRSDTVLKAVGKCIMMRVNNPGKRSVPIVVLGNTPITRNYERTVDNLKNLGFIQGFYSLNPKPFDAGNEKLSDHYLMESSDEGFITVQNYAVLKDLITKLINTSLKDEKIFFSSWKSTDELGKIIKDSCGKILKDRYTKEDYRKIAELFLMYVKDGVI</sequence>
<dbReference type="AlphaFoldDB" id="A0AAI8CML7"/>
<reference evidence="1 2" key="1">
    <citation type="journal article" date="2015" name="Stand. Genomic Sci.">
        <title>Genome sequence of a native-feather degrading extremely thermophilic Eubacterium, Fervidobacterium islandicum AW-1.</title>
        <authorList>
            <person name="Lee Y.J."/>
            <person name="Jeong H."/>
            <person name="Park G.S."/>
            <person name="Kwak Y."/>
            <person name="Lee S.J."/>
            <person name="Lee S.J."/>
            <person name="Park M.K."/>
            <person name="Kim J.Y."/>
            <person name="Kang H.K."/>
            <person name="Shin J.H."/>
            <person name="Lee D.W."/>
        </authorList>
    </citation>
    <scope>NUCLEOTIDE SEQUENCE [LARGE SCALE GENOMIC DNA]</scope>
    <source>
        <strain evidence="1 2">AW-1</strain>
    </source>
</reference>
<protein>
    <recommendedName>
        <fullName evidence="3">Restriction endonuclease</fullName>
    </recommendedName>
</protein>